<dbReference type="AlphaFoldDB" id="A0A0A9BJ32"/>
<accession>A0A0A9BJ32</accession>
<reference evidence="1" key="1">
    <citation type="submission" date="2014-09" db="EMBL/GenBank/DDBJ databases">
        <authorList>
            <person name="Magalhaes I.L.F."/>
            <person name="Oliveira U."/>
            <person name="Santos F.R."/>
            <person name="Vidigal T.H.D.A."/>
            <person name="Brescovit A.D."/>
            <person name="Santos A.J."/>
        </authorList>
    </citation>
    <scope>NUCLEOTIDE SEQUENCE</scope>
    <source>
        <tissue evidence="1">Shoot tissue taken approximately 20 cm above the soil surface</tissue>
    </source>
</reference>
<evidence type="ECO:0000313" key="1">
    <source>
        <dbReference type="EMBL" id="JAD59302.1"/>
    </source>
</evidence>
<organism evidence="1">
    <name type="scientific">Arundo donax</name>
    <name type="common">Giant reed</name>
    <name type="synonym">Donax arundinaceus</name>
    <dbReference type="NCBI Taxonomy" id="35708"/>
    <lineage>
        <taxon>Eukaryota</taxon>
        <taxon>Viridiplantae</taxon>
        <taxon>Streptophyta</taxon>
        <taxon>Embryophyta</taxon>
        <taxon>Tracheophyta</taxon>
        <taxon>Spermatophyta</taxon>
        <taxon>Magnoliopsida</taxon>
        <taxon>Liliopsida</taxon>
        <taxon>Poales</taxon>
        <taxon>Poaceae</taxon>
        <taxon>PACMAD clade</taxon>
        <taxon>Arundinoideae</taxon>
        <taxon>Arundineae</taxon>
        <taxon>Arundo</taxon>
    </lineage>
</organism>
<proteinExistence type="predicted"/>
<protein>
    <submittedName>
        <fullName evidence="1">Uncharacterized protein</fullName>
    </submittedName>
</protein>
<name>A0A0A9BJ32_ARUDO</name>
<dbReference type="EMBL" id="GBRH01238593">
    <property type="protein sequence ID" value="JAD59302.1"/>
    <property type="molecule type" value="Transcribed_RNA"/>
</dbReference>
<sequence>MQIKIPFTSLVNIISEVYILS</sequence>
<reference evidence="1" key="2">
    <citation type="journal article" date="2015" name="Data Brief">
        <title>Shoot transcriptome of the giant reed, Arundo donax.</title>
        <authorList>
            <person name="Barrero R.A."/>
            <person name="Guerrero F.D."/>
            <person name="Moolhuijzen P."/>
            <person name="Goolsby J.A."/>
            <person name="Tidwell J."/>
            <person name="Bellgard S.E."/>
            <person name="Bellgard M.I."/>
        </authorList>
    </citation>
    <scope>NUCLEOTIDE SEQUENCE</scope>
    <source>
        <tissue evidence="1">Shoot tissue taken approximately 20 cm above the soil surface</tissue>
    </source>
</reference>